<dbReference type="EMBL" id="BAABLF010000011">
    <property type="protein sequence ID" value="GAA5191495.1"/>
    <property type="molecule type" value="Genomic_DNA"/>
</dbReference>
<gene>
    <name evidence="1" type="ORF">GCM10025772_18420</name>
</gene>
<name>A0ABP9S7Q4_9GAMM</name>
<dbReference type="Proteomes" id="UP001501600">
    <property type="component" value="Unassembled WGS sequence"/>
</dbReference>
<evidence type="ECO:0000313" key="1">
    <source>
        <dbReference type="EMBL" id="GAA5191495.1"/>
    </source>
</evidence>
<reference evidence="2" key="1">
    <citation type="journal article" date="2019" name="Int. J. Syst. Evol. Microbiol.">
        <title>The Global Catalogue of Microorganisms (GCM) 10K type strain sequencing project: providing services to taxonomists for standard genome sequencing and annotation.</title>
        <authorList>
            <consortium name="The Broad Institute Genomics Platform"/>
            <consortium name="The Broad Institute Genome Sequencing Center for Infectious Disease"/>
            <person name="Wu L."/>
            <person name="Ma J."/>
        </authorList>
    </citation>
    <scope>NUCLEOTIDE SEQUENCE [LARGE SCALE GENOMIC DNA]</scope>
    <source>
        <strain evidence="2">JCM 18720</strain>
    </source>
</reference>
<accession>A0ABP9S7Q4</accession>
<comment type="caution">
    <text evidence="1">The sequence shown here is derived from an EMBL/GenBank/DDBJ whole genome shotgun (WGS) entry which is preliminary data.</text>
</comment>
<organism evidence="1 2">
    <name type="scientific">Ferrimonas gelatinilytica</name>
    <dbReference type="NCBI Taxonomy" id="1255257"/>
    <lineage>
        <taxon>Bacteria</taxon>
        <taxon>Pseudomonadati</taxon>
        <taxon>Pseudomonadota</taxon>
        <taxon>Gammaproteobacteria</taxon>
        <taxon>Alteromonadales</taxon>
        <taxon>Ferrimonadaceae</taxon>
        <taxon>Ferrimonas</taxon>
    </lineage>
</organism>
<proteinExistence type="predicted"/>
<protein>
    <submittedName>
        <fullName evidence="1">Uncharacterized protein</fullName>
    </submittedName>
</protein>
<sequence>MQEAVSDGPKLPGHDRLTQSWFDLLKSSMLATPFLKALISLFMHEIVSDGPKLLGHDLLIQSWFD</sequence>
<evidence type="ECO:0000313" key="2">
    <source>
        <dbReference type="Proteomes" id="UP001501600"/>
    </source>
</evidence>
<keyword evidence="2" id="KW-1185">Reference proteome</keyword>